<dbReference type="SUPFAM" id="SSF53850">
    <property type="entry name" value="Periplasmic binding protein-like II"/>
    <property type="match status" value="1"/>
</dbReference>
<evidence type="ECO:0000256" key="2">
    <source>
        <dbReference type="ARBA" id="ARBA00022448"/>
    </source>
</evidence>
<keyword evidence="9" id="KW-0407">Ion channel</keyword>
<dbReference type="InterPro" id="IPR015683">
    <property type="entry name" value="Ionotropic_Glu_rcpt"/>
</dbReference>
<evidence type="ECO:0000256" key="1">
    <source>
        <dbReference type="ARBA" id="ARBA00004141"/>
    </source>
</evidence>
<dbReference type="GO" id="GO:0016020">
    <property type="term" value="C:membrane"/>
    <property type="evidence" value="ECO:0007669"/>
    <property type="project" value="UniProtKB-SubCell"/>
</dbReference>
<keyword evidence="7" id="KW-0675">Receptor</keyword>
<evidence type="ECO:0000256" key="4">
    <source>
        <dbReference type="ARBA" id="ARBA00022989"/>
    </source>
</evidence>
<evidence type="ECO:0000256" key="3">
    <source>
        <dbReference type="ARBA" id="ARBA00022692"/>
    </source>
</evidence>
<keyword evidence="15" id="KW-1185">Reference proteome</keyword>
<dbReference type="InterPro" id="IPR001638">
    <property type="entry name" value="Solute-binding_3/MltF_N"/>
</dbReference>
<feature type="transmembrane region" description="Helical" evidence="10">
    <location>
        <begin position="168"/>
        <end position="187"/>
    </location>
</feature>
<feature type="domain" description="Solute-binding protein family 3/N-terminal" evidence="12">
    <location>
        <begin position="53"/>
        <end position="378"/>
    </location>
</feature>
<evidence type="ECO:0000259" key="13">
    <source>
        <dbReference type="SMART" id="SM00079"/>
    </source>
</evidence>
<dbReference type="Proteomes" id="UP000234331">
    <property type="component" value="Unassembled WGS sequence"/>
</dbReference>
<evidence type="ECO:0000256" key="11">
    <source>
        <dbReference type="SAM" id="SignalP"/>
    </source>
</evidence>
<evidence type="ECO:0000256" key="7">
    <source>
        <dbReference type="ARBA" id="ARBA00023170"/>
    </source>
</evidence>
<dbReference type="CDD" id="cd00997">
    <property type="entry name" value="PBP2_GluR0"/>
    <property type="match status" value="1"/>
</dbReference>
<dbReference type="AlphaFoldDB" id="A0A2I2KZF6"/>
<protein>
    <submittedName>
        <fullName evidence="14">Putative ABC transport system glutamine-binding protein</fullName>
    </submittedName>
</protein>
<feature type="chain" id="PRO_5014140727" evidence="11">
    <location>
        <begin position="36"/>
        <end position="379"/>
    </location>
</feature>
<evidence type="ECO:0000256" key="8">
    <source>
        <dbReference type="ARBA" id="ARBA00023180"/>
    </source>
</evidence>
<dbReference type="InterPro" id="IPR001320">
    <property type="entry name" value="Iontro_rcpt_C"/>
</dbReference>
<accession>A0A2I2KZF6</accession>
<proteinExistence type="predicted"/>
<dbReference type="Gene3D" id="3.40.190.10">
    <property type="entry name" value="Periplasmic binding protein-like II"/>
    <property type="match status" value="3"/>
</dbReference>
<comment type="subcellular location">
    <subcellularLocation>
        <location evidence="1">Membrane</location>
        <topology evidence="1">Multi-pass membrane protein</topology>
    </subcellularLocation>
</comment>
<feature type="signal peptide" evidence="11">
    <location>
        <begin position="1"/>
        <end position="35"/>
    </location>
</feature>
<evidence type="ECO:0000259" key="12">
    <source>
        <dbReference type="SMART" id="SM00062"/>
    </source>
</evidence>
<organism evidence="14 15">
    <name type="scientific">Frankia canadensis</name>
    <dbReference type="NCBI Taxonomy" id="1836972"/>
    <lineage>
        <taxon>Bacteria</taxon>
        <taxon>Bacillati</taxon>
        <taxon>Actinomycetota</taxon>
        <taxon>Actinomycetes</taxon>
        <taxon>Frankiales</taxon>
        <taxon>Frankiaceae</taxon>
        <taxon>Frankia</taxon>
    </lineage>
</organism>
<keyword evidence="4 10" id="KW-1133">Transmembrane helix</keyword>
<feature type="domain" description="Ionotropic glutamate receptor C-terminal" evidence="13">
    <location>
        <begin position="53"/>
        <end position="377"/>
    </location>
</feature>
<evidence type="ECO:0000313" key="14">
    <source>
        <dbReference type="EMBL" id="SNQ51043.1"/>
    </source>
</evidence>
<keyword evidence="8" id="KW-0325">Glycoprotein</keyword>
<name>A0A2I2KZF6_9ACTN</name>
<evidence type="ECO:0000256" key="5">
    <source>
        <dbReference type="ARBA" id="ARBA00023065"/>
    </source>
</evidence>
<keyword evidence="11" id="KW-0732">Signal</keyword>
<keyword evidence="5" id="KW-0406">Ion transport</keyword>
<evidence type="ECO:0000256" key="10">
    <source>
        <dbReference type="SAM" id="Phobius"/>
    </source>
</evidence>
<keyword evidence="3 10" id="KW-0812">Transmembrane</keyword>
<dbReference type="OrthoDB" id="8454826at2"/>
<gene>
    <name evidence="14" type="ORF">FRACA_60029</name>
</gene>
<dbReference type="Pfam" id="PF00497">
    <property type="entry name" value="SBP_bac_3"/>
    <property type="match status" value="1"/>
</dbReference>
<keyword evidence="6 10" id="KW-0472">Membrane</keyword>
<dbReference type="SMART" id="SM00079">
    <property type="entry name" value="PBPe"/>
    <property type="match status" value="1"/>
</dbReference>
<dbReference type="SMART" id="SM00062">
    <property type="entry name" value="PBPb"/>
    <property type="match status" value="1"/>
</dbReference>
<dbReference type="Pfam" id="PF00060">
    <property type="entry name" value="Lig_chan"/>
    <property type="match status" value="1"/>
</dbReference>
<sequence length="379" mass="40778">MALFRGQRPARHALIWLLLLTAFLALALPEAPARAATPAAPGSATATGTSGSTITVGIKELDPFVGKDGAGQNSGFSIDLWNDIARRNGWNTKFVWYDSVQHLVDAARDNQIDAAISGISITADREAEVDFSYPMFDAGLQILTNDSPAGLDVSHQLSNFLSPATGRYLVALLFMLVLAGAITSAVTRTSSRQRWHRRMGDGMFRAAAIGLAGDLGSPQRPVVKIVTLAWLIAGLVFVSLFTASITTQLTVKSIRTGITGVSDLPGKRVVTVRGSTADSYLRRHDISPRTVASIDAAYPLLRNSDADAIVYDSPVLQHHIDVAAGQKETLAAAVFDPEEYGIAFPTGSTLRKKVNAAILQMHADDTYDKLRDRYFDSHS</sequence>
<evidence type="ECO:0000256" key="9">
    <source>
        <dbReference type="ARBA" id="ARBA00023303"/>
    </source>
</evidence>
<feature type="transmembrane region" description="Helical" evidence="10">
    <location>
        <begin position="225"/>
        <end position="245"/>
    </location>
</feature>
<dbReference type="EMBL" id="FZMO01000525">
    <property type="protein sequence ID" value="SNQ51043.1"/>
    <property type="molecule type" value="Genomic_DNA"/>
</dbReference>
<keyword evidence="2" id="KW-0813">Transport</keyword>
<reference evidence="14 15" key="1">
    <citation type="submission" date="2017-06" db="EMBL/GenBank/DDBJ databases">
        <authorList>
            <person name="Kim H.J."/>
            <person name="Triplett B.A."/>
        </authorList>
    </citation>
    <scope>NUCLEOTIDE SEQUENCE [LARGE SCALE GENOMIC DNA]</scope>
    <source>
        <strain evidence="14">FRACA_ARgP5</strain>
    </source>
</reference>
<dbReference type="PANTHER" id="PTHR18966">
    <property type="entry name" value="IONOTROPIC GLUTAMATE RECEPTOR"/>
    <property type="match status" value="1"/>
</dbReference>
<evidence type="ECO:0000313" key="15">
    <source>
        <dbReference type="Proteomes" id="UP000234331"/>
    </source>
</evidence>
<evidence type="ECO:0000256" key="6">
    <source>
        <dbReference type="ARBA" id="ARBA00023136"/>
    </source>
</evidence>
<dbReference type="GO" id="GO:0015276">
    <property type="term" value="F:ligand-gated monoatomic ion channel activity"/>
    <property type="evidence" value="ECO:0007669"/>
    <property type="project" value="InterPro"/>
</dbReference>
<dbReference type="RefSeq" id="WP_101834710.1">
    <property type="nucleotide sequence ID" value="NZ_FZMO01000525.1"/>
</dbReference>